<dbReference type="InterPro" id="IPR029058">
    <property type="entry name" value="AB_hydrolase_fold"/>
</dbReference>
<dbReference type="Proteomes" id="UP001220395">
    <property type="component" value="Chromosome"/>
</dbReference>
<dbReference type="PANTHER" id="PTHR22946">
    <property type="entry name" value="DIENELACTONE HYDROLASE DOMAIN-CONTAINING PROTEIN-RELATED"/>
    <property type="match status" value="1"/>
</dbReference>
<dbReference type="InterPro" id="IPR002925">
    <property type="entry name" value="Dienelactn_hydro"/>
</dbReference>
<organism evidence="2 3">
    <name type="scientific">Sphingomonas naphthae</name>
    <dbReference type="NCBI Taxonomy" id="1813468"/>
    <lineage>
        <taxon>Bacteria</taxon>
        <taxon>Pseudomonadati</taxon>
        <taxon>Pseudomonadota</taxon>
        <taxon>Alphaproteobacteria</taxon>
        <taxon>Sphingomonadales</taxon>
        <taxon>Sphingomonadaceae</taxon>
        <taxon>Sphingomonas</taxon>
    </lineage>
</organism>
<name>A0ABY7TJS0_9SPHN</name>
<dbReference type="InterPro" id="IPR050261">
    <property type="entry name" value="FrsA_esterase"/>
</dbReference>
<dbReference type="RefSeq" id="WP_273686625.1">
    <property type="nucleotide sequence ID" value="NZ_CP117411.1"/>
</dbReference>
<evidence type="ECO:0000259" key="1">
    <source>
        <dbReference type="Pfam" id="PF01738"/>
    </source>
</evidence>
<feature type="domain" description="Dienelactone hydrolase" evidence="1">
    <location>
        <begin position="17"/>
        <end position="233"/>
    </location>
</feature>
<evidence type="ECO:0000313" key="3">
    <source>
        <dbReference type="Proteomes" id="UP001220395"/>
    </source>
</evidence>
<dbReference type="GO" id="GO:0016787">
    <property type="term" value="F:hydrolase activity"/>
    <property type="evidence" value="ECO:0007669"/>
    <property type="project" value="UniProtKB-KW"/>
</dbReference>
<evidence type="ECO:0000313" key="2">
    <source>
        <dbReference type="EMBL" id="WCT72655.1"/>
    </source>
</evidence>
<accession>A0ABY7TJS0</accession>
<sequence>MSAQPWIYSDGDLELRGELFQPTATPNGAFVLVVHEADGIGGNVREHSGRLAGLGYLVAAADMHGGGRVLDGAEMADALTAFRTDPDLLRRRVRAAFDAFSQRPDVDPGRLAAIGFCFGGMTVLELARSGAPVRAVASFHGLLTTAAPARPGDVHARILAATGARDPLVPSEDVAAFQREMTEAGADWHLLVHGRALHSYTNHAVDGLSDERMAYDPAAHRLSWATLTCFLGDALLEPDVAS</sequence>
<reference evidence="2 3" key="1">
    <citation type="submission" date="2023-02" db="EMBL/GenBank/DDBJ databases">
        <title>Genome sequence of Sphingomonas naphthae.</title>
        <authorList>
            <person name="Kim S."/>
            <person name="Heo J."/>
            <person name="Kwon S.-W."/>
        </authorList>
    </citation>
    <scope>NUCLEOTIDE SEQUENCE [LARGE SCALE GENOMIC DNA]</scope>
    <source>
        <strain evidence="2 3">KACC 18716</strain>
    </source>
</reference>
<keyword evidence="2" id="KW-0378">Hydrolase</keyword>
<dbReference type="SUPFAM" id="SSF53474">
    <property type="entry name" value="alpha/beta-Hydrolases"/>
    <property type="match status" value="1"/>
</dbReference>
<dbReference type="PANTHER" id="PTHR22946:SF0">
    <property type="entry name" value="DIENELACTONE HYDROLASE DOMAIN-CONTAINING PROTEIN"/>
    <property type="match status" value="1"/>
</dbReference>
<proteinExistence type="predicted"/>
<dbReference type="Pfam" id="PF01738">
    <property type="entry name" value="DLH"/>
    <property type="match status" value="1"/>
</dbReference>
<protein>
    <submittedName>
        <fullName evidence="2">Dienelactone hydrolase family protein</fullName>
    </submittedName>
</protein>
<keyword evidence="3" id="KW-1185">Reference proteome</keyword>
<gene>
    <name evidence="2" type="ORF">PQ455_13565</name>
</gene>
<dbReference type="EMBL" id="CP117411">
    <property type="protein sequence ID" value="WCT72655.1"/>
    <property type="molecule type" value="Genomic_DNA"/>
</dbReference>
<dbReference type="Gene3D" id="3.40.50.1820">
    <property type="entry name" value="alpha/beta hydrolase"/>
    <property type="match status" value="1"/>
</dbReference>